<evidence type="ECO:0000256" key="3">
    <source>
        <dbReference type="ARBA" id="ARBA00022448"/>
    </source>
</evidence>
<feature type="transmembrane region" description="Helical" evidence="8">
    <location>
        <begin position="326"/>
        <end position="343"/>
    </location>
</feature>
<dbReference type="GO" id="GO:0022857">
    <property type="term" value="F:transmembrane transporter activity"/>
    <property type="evidence" value="ECO:0007669"/>
    <property type="project" value="InterPro"/>
</dbReference>
<dbReference type="FunFam" id="1.10.3470.10:FF:000001">
    <property type="entry name" value="Vitamin B12 ABC transporter permease BtuC"/>
    <property type="match status" value="1"/>
</dbReference>
<dbReference type="OrthoDB" id="9782305at2"/>
<dbReference type="AlphaFoldDB" id="A0A7K1LET1"/>
<feature type="transmembrane region" description="Helical" evidence="8">
    <location>
        <begin position="164"/>
        <end position="185"/>
    </location>
</feature>
<dbReference type="SUPFAM" id="SSF81345">
    <property type="entry name" value="ABC transporter involved in vitamin B12 uptake, BtuC"/>
    <property type="match status" value="1"/>
</dbReference>
<gene>
    <name evidence="9" type="ORF">GMA10_00420</name>
</gene>
<dbReference type="Pfam" id="PF01032">
    <property type="entry name" value="FecCD"/>
    <property type="match status" value="1"/>
</dbReference>
<feature type="transmembrane region" description="Helical" evidence="8">
    <location>
        <begin position="256"/>
        <end position="284"/>
    </location>
</feature>
<comment type="similarity">
    <text evidence="2">Belongs to the binding-protein-dependent transport system permease family. FecCD subfamily.</text>
</comment>
<dbReference type="GO" id="GO:0005886">
    <property type="term" value="C:plasma membrane"/>
    <property type="evidence" value="ECO:0007669"/>
    <property type="project" value="UniProtKB-SubCell"/>
</dbReference>
<evidence type="ECO:0000256" key="7">
    <source>
        <dbReference type="ARBA" id="ARBA00023136"/>
    </source>
</evidence>
<keyword evidence="4" id="KW-1003">Cell membrane</keyword>
<evidence type="ECO:0000256" key="8">
    <source>
        <dbReference type="SAM" id="Phobius"/>
    </source>
</evidence>
<feature type="transmembrane region" description="Helical" evidence="8">
    <location>
        <begin position="205"/>
        <end position="227"/>
    </location>
</feature>
<evidence type="ECO:0000313" key="10">
    <source>
        <dbReference type="Proteomes" id="UP000462152"/>
    </source>
</evidence>
<keyword evidence="10" id="KW-1185">Reference proteome</keyword>
<dbReference type="CDD" id="cd06550">
    <property type="entry name" value="TM_ABC_iron-siderophores_like"/>
    <property type="match status" value="1"/>
</dbReference>
<dbReference type="Gene3D" id="1.10.3470.10">
    <property type="entry name" value="ABC transporter involved in vitamin B12 uptake, BtuC"/>
    <property type="match status" value="1"/>
</dbReference>
<reference evidence="9 10" key="1">
    <citation type="submission" date="2019-12" db="EMBL/GenBank/DDBJ databases">
        <authorList>
            <person name="Li J."/>
            <person name="Shi Y."/>
            <person name="Xu G."/>
            <person name="Xiao D."/>
            <person name="Ran X."/>
        </authorList>
    </citation>
    <scope>NUCLEOTIDE SEQUENCE [LARGE SCALE GENOMIC DNA]</scope>
    <source>
        <strain evidence="9 10">JCM 15915</strain>
    </source>
</reference>
<keyword evidence="6 8" id="KW-1133">Transmembrane helix</keyword>
<comment type="subcellular location">
    <subcellularLocation>
        <location evidence="1">Cell membrane</location>
        <topology evidence="1">Multi-pass membrane protein</topology>
    </subcellularLocation>
</comment>
<feature type="transmembrane region" description="Helical" evidence="8">
    <location>
        <begin position="132"/>
        <end position="152"/>
    </location>
</feature>
<feature type="transmembrane region" description="Helical" evidence="8">
    <location>
        <begin position="105"/>
        <end position="126"/>
    </location>
</feature>
<dbReference type="GO" id="GO:0033214">
    <property type="term" value="P:siderophore-iron import into cell"/>
    <property type="evidence" value="ECO:0007669"/>
    <property type="project" value="TreeGrafter"/>
</dbReference>
<proteinExistence type="inferred from homology"/>
<protein>
    <submittedName>
        <fullName evidence="9">Iron chelate uptake ABC transporter family permease subunit</fullName>
    </submittedName>
</protein>
<accession>A0A7K1LET1</accession>
<dbReference type="EMBL" id="WOGT01000001">
    <property type="protein sequence ID" value="MUN53707.1"/>
    <property type="molecule type" value="Genomic_DNA"/>
</dbReference>
<dbReference type="RefSeq" id="WP_129314766.1">
    <property type="nucleotide sequence ID" value="NZ_JBFCQO010000002.1"/>
</dbReference>
<dbReference type="InterPro" id="IPR037294">
    <property type="entry name" value="ABC_BtuC-like"/>
</dbReference>
<evidence type="ECO:0000256" key="1">
    <source>
        <dbReference type="ARBA" id="ARBA00004651"/>
    </source>
</evidence>
<dbReference type="PANTHER" id="PTHR30472">
    <property type="entry name" value="FERRIC ENTEROBACTIN TRANSPORT SYSTEM PERMEASE PROTEIN"/>
    <property type="match status" value="1"/>
</dbReference>
<keyword evidence="7 8" id="KW-0472">Membrane</keyword>
<name>A0A7K1LET1_9MICC</name>
<sequence length="353" mass="36465">MTHSSLRTNHRCRVLLACGLGAFLVLSLLLAISWGAASIPLGRTATYLWSAVTGGAISSSDVTEYTVVAEIRTPRAVMAAVVGAGLSALGIAAQAMVRNPLADPFILGISSGASVGASAVVSWGILSSFGVYALSAAAFVGALIASVLVYALSRSSGGIAPVRLILTGVVLSFGFQALMSAIVFFDAKGDAARTVMFWMLGSLGGASWAQLPLAGAVTLGVIAYLWYRAPDLDVLSMGDGSSASLGVDPEALRRRLFLLTVIGTATLVSVAGTIGFVGLVIPHLTRIVLGPAHRPATVLAPLFGAVFMVWVDLLSRFAVPPRELPLGVMTALIGVPVFVLLIRRRGYVFGGAR</sequence>
<evidence type="ECO:0000256" key="2">
    <source>
        <dbReference type="ARBA" id="ARBA00007935"/>
    </source>
</evidence>
<evidence type="ECO:0000256" key="6">
    <source>
        <dbReference type="ARBA" id="ARBA00022989"/>
    </source>
</evidence>
<evidence type="ECO:0000256" key="4">
    <source>
        <dbReference type="ARBA" id="ARBA00022475"/>
    </source>
</evidence>
<organism evidence="9 10">
    <name type="scientific">Rothia koreensis</name>
    <dbReference type="NCBI Taxonomy" id="592378"/>
    <lineage>
        <taxon>Bacteria</taxon>
        <taxon>Bacillati</taxon>
        <taxon>Actinomycetota</taxon>
        <taxon>Actinomycetes</taxon>
        <taxon>Micrococcales</taxon>
        <taxon>Micrococcaceae</taxon>
        <taxon>Rothia</taxon>
    </lineage>
</organism>
<dbReference type="PANTHER" id="PTHR30472:SF67">
    <property type="entry name" value="PERMEASE OF ABC TRANSPORTER-RELATED"/>
    <property type="match status" value="1"/>
</dbReference>
<feature type="transmembrane region" description="Helical" evidence="8">
    <location>
        <begin position="296"/>
        <end position="314"/>
    </location>
</feature>
<feature type="transmembrane region" description="Helical" evidence="8">
    <location>
        <begin position="76"/>
        <end position="93"/>
    </location>
</feature>
<comment type="caution">
    <text evidence="9">The sequence shown here is derived from an EMBL/GenBank/DDBJ whole genome shotgun (WGS) entry which is preliminary data.</text>
</comment>
<keyword evidence="3" id="KW-0813">Transport</keyword>
<evidence type="ECO:0000256" key="5">
    <source>
        <dbReference type="ARBA" id="ARBA00022692"/>
    </source>
</evidence>
<dbReference type="InterPro" id="IPR000522">
    <property type="entry name" value="ABC_transptr_permease_BtuC"/>
</dbReference>
<dbReference type="Proteomes" id="UP000462152">
    <property type="component" value="Unassembled WGS sequence"/>
</dbReference>
<keyword evidence="5 8" id="KW-0812">Transmembrane</keyword>
<evidence type="ECO:0000313" key="9">
    <source>
        <dbReference type="EMBL" id="MUN53707.1"/>
    </source>
</evidence>